<evidence type="ECO:0000256" key="5">
    <source>
        <dbReference type="ARBA" id="ARBA00023180"/>
    </source>
</evidence>
<keyword evidence="2" id="KW-0645">Protease</keyword>
<evidence type="ECO:0000313" key="6">
    <source>
        <dbReference type="Proteomes" id="UP000095284"/>
    </source>
</evidence>
<evidence type="ECO:0000256" key="1">
    <source>
        <dbReference type="ARBA" id="ARBA00011079"/>
    </source>
</evidence>
<name>A0A1I7RJZ8_BURXY</name>
<dbReference type="PANTHER" id="PTHR11010">
    <property type="entry name" value="PROTEASE S28 PRO-X CARBOXYPEPTIDASE-RELATED"/>
    <property type="match status" value="1"/>
</dbReference>
<dbReference type="GO" id="GO:0070008">
    <property type="term" value="F:serine-type exopeptidase activity"/>
    <property type="evidence" value="ECO:0007669"/>
    <property type="project" value="InterPro"/>
</dbReference>
<dbReference type="Pfam" id="PF05577">
    <property type="entry name" value="Peptidase_S28"/>
    <property type="match status" value="1"/>
</dbReference>
<keyword evidence="5" id="KW-0325">Glycoprotein</keyword>
<keyword evidence="4" id="KW-0378">Hydrolase</keyword>
<evidence type="ECO:0000256" key="2">
    <source>
        <dbReference type="ARBA" id="ARBA00022670"/>
    </source>
</evidence>
<dbReference type="Gene3D" id="3.40.50.1820">
    <property type="entry name" value="alpha/beta hydrolase"/>
    <property type="match status" value="1"/>
</dbReference>
<reference evidence="7" key="1">
    <citation type="submission" date="2016-11" db="UniProtKB">
        <authorList>
            <consortium name="WormBaseParasite"/>
        </authorList>
    </citation>
    <scope>IDENTIFICATION</scope>
</reference>
<organism evidence="6 7">
    <name type="scientific">Bursaphelenchus xylophilus</name>
    <name type="common">Pinewood nematode worm</name>
    <name type="synonym">Aphelenchoides xylophilus</name>
    <dbReference type="NCBI Taxonomy" id="6326"/>
    <lineage>
        <taxon>Eukaryota</taxon>
        <taxon>Metazoa</taxon>
        <taxon>Ecdysozoa</taxon>
        <taxon>Nematoda</taxon>
        <taxon>Chromadorea</taxon>
        <taxon>Rhabditida</taxon>
        <taxon>Tylenchina</taxon>
        <taxon>Tylenchomorpha</taxon>
        <taxon>Aphelenchoidea</taxon>
        <taxon>Aphelenchoididae</taxon>
        <taxon>Bursaphelenchus</taxon>
    </lineage>
</organism>
<comment type="similarity">
    <text evidence="1">Belongs to the peptidase S28 family.</text>
</comment>
<dbReference type="PANTHER" id="PTHR11010:SF117">
    <property type="entry name" value="SERINE PROTEASE 16"/>
    <property type="match status" value="1"/>
</dbReference>
<dbReference type="eggNOG" id="KOG2182">
    <property type="taxonomic scope" value="Eukaryota"/>
</dbReference>
<dbReference type="Proteomes" id="UP000095284">
    <property type="component" value="Unplaced"/>
</dbReference>
<evidence type="ECO:0000256" key="3">
    <source>
        <dbReference type="ARBA" id="ARBA00022729"/>
    </source>
</evidence>
<evidence type="ECO:0000256" key="4">
    <source>
        <dbReference type="ARBA" id="ARBA00022801"/>
    </source>
</evidence>
<sequence length="507" mass="58318">MVRFLQLDQVPTVMTIQILCVNGVPTEEREFVYRKGSFCVGCGGGRRPSIQHAHKTNVLFSHPKFLRQGNYLKLENENDQPVANTFVQLVDHFNATDNRTFAQKYYFNNAYYKPGGPLFLYIGDEGELGSDEIFNETNPLVQYAKEVNAGLYALEHRFYGQSHPTSDLSVESLKYLTSQQALADLAYFIQTVNAEQNYTNPKWITFGGSYSGALSAWFRQKYPELTVGTVGSSGPVEPKVDFFEYLQVVENSTIKCHEKIKEGFDVLQNLLTTVEGRRLINEKLVMNSSTNIVGSIEPLNEMLLYKHFYHQFSKRVQYGEDIAGLCELWNNDTIDVLDKFEPDYTRFYFDGYIVILNDTSYTMAELTNRQWIWQICNEFAFFQTSDIGYNMFGSGVPLNLYIEICRHGFDTSFTRDKIEANVKKTRRYYGGLRKYKATNHLHIQSTVDPWHVLGFYTDIEDHGEDVRTFLVDGASHCADLLPETPEDPEGLKEARKLTLETIKRWIT</sequence>
<evidence type="ECO:0000313" key="7">
    <source>
        <dbReference type="WBParaSite" id="BXY_0103000.1"/>
    </source>
</evidence>
<dbReference type="GO" id="GO:0006508">
    <property type="term" value="P:proteolysis"/>
    <property type="evidence" value="ECO:0007669"/>
    <property type="project" value="UniProtKB-KW"/>
</dbReference>
<dbReference type="InterPro" id="IPR008758">
    <property type="entry name" value="Peptidase_S28"/>
</dbReference>
<proteinExistence type="inferred from homology"/>
<dbReference type="InterPro" id="IPR042269">
    <property type="entry name" value="Ser_carbopepase_S28_SKS"/>
</dbReference>
<protein>
    <submittedName>
        <fullName evidence="7">Serine protease K12H4.7</fullName>
    </submittedName>
</protein>
<keyword evidence="3" id="KW-0732">Signal</keyword>
<dbReference type="SUPFAM" id="SSF53474">
    <property type="entry name" value="alpha/beta-Hydrolases"/>
    <property type="match status" value="1"/>
</dbReference>
<accession>A0A1I7RJZ8</accession>
<dbReference type="AlphaFoldDB" id="A0A1I7RJZ8"/>
<dbReference type="Gene3D" id="1.20.120.980">
    <property type="entry name" value="Serine carboxypeptidase S28, SKS domain"/>
    <property type="match status" value="1"/>
</dbReference>
<dbReference type="InterPro" id="IPR029058">
    <property type="entry name" value="AB_hydrolase_fold"/>
</dbReference>
<dbReference type="GO" id="GO:0008239">
    <property type="term" value="F:dipeptidyl-peptidase activity"/>
    <property type="evidence" value="ECO:0007669"/>
    <property type="project" value="TreeGrafter"/>
</dbReference>
<dbReference type="WBParaSite" id="BXY_0103000.1">
    <property type="protein sequence ID" value="BXY_0103000.1"/>
    <property type="gene ID" value="BXY_0103000"/>
</dbReference>